<evidence type="ECO:0000256" key="2">
    <source>
        <dbReference type="HAMAP-Rule" id="MF_00674"/>
    </source>
</evidence>
<reference evidence="3 4" key="1">
    <citation type="submission" date="2018-03" db="EMBL/GenBank/DDBJ databases">
        <title>Genome sequence of Clostridium vincentii DSM 10228.</title>
        <authorList>
            <person name="Poehlein A."/>
            <person name="Daniel R."/>
        </authorList>
    </citation>
    <scope>NUCLEOTIDE SEQUENCE [LARGE SCALE GENOMIC DNA]</scope>
    <source>
        <strain evidence="3 4">DSM 10228</strain>
    </source>
</reference>
<dbReference type="RefSeq" id="WP_106060714.1">
    <property type="nucleotide sequence ID" value="NZ_PVXQ01000037.1"/>
</dbReference>
<proteinExistence type="inferred from homology"/>
<dbReference type="EMBL" id="PVXQ01000037">
    <property type="protein sequence ID" value="PRR81036.1"/>
    <property type="molecule type" value="Genomic_DNA"/>
</dbReference>
<dbReference type="AlphaFoldDB" id="A0A2T0BAV1"/>
<evidence type="ECO:0000313" key="4">
    <source>
        <dbReference type="Proteomes" id="UP000239471"/>
    </source>
</evidence>
<protein>
    <recommendedName>
        <fullName evidence="2">UPF0251 protein CLVI_27940</fullName>
    </recommendedName>
</protein>
<sequence>MARPRKWRRVCTLPRVSVFGPVDLSREVNEFIIMTVEEYESIRLIDLEGLNQEQCSDAMGVARSTIQRIYDDARKKLADSVVNGKILKIEGGNYKLCSDFGDKEDCDGCICHRHRHGKNIKFGS</sequence>
<evidence type="ECO:0000313" key="3">
    <source>
        <dbReference type="EMBL" id="PRR81036.1"/>
    </source>
</evidence>
<comment type="similarity">
    <text evidence="1 2">Belongs to the UPF0251 family.</text>
</comment>
<keyword evidence="4" id="KW-1185">Reference proteome</keyword>
<dbReference type="OrthoDB" id="280278at2"/>
<dbReference type="Proteomes" id="UP000239471">
    <property type="component" value="Unassembled WGS sequence"/>
</dbReference>
<gene>
    <name evidence="3" type="ORF">CLVI_27940</name>
</gene>
<dbReference type="PANTHER" id="PTHR37478">
    <property type="match status" value="1"/>
</dbReference>
<evidence type="ECO:0000256" key="1">
    <source>
        <dbReference type="ARBA" id="ARBA00009350"/>
    </source>
</evidence>
<accession>A0A2T0BAV1</accession>
<comment type="caution">
    <text evidence="3">The sequence shown here is derived from an EMBL/GenBank/DDBJ whole genome shotgun (WGS) entry which is preliminary data.</text>
</comment>
<dbReference type="Pfam" id="PF02001">
    <property type="entry name" value="DUF134"/>
    <property type="match status" value="1"/>
</dbReference>
<name>A0A2T0BAV1_9CLOT</name>
<dbReference type="InterPro" id="IPR002852">
    <property type="entry name" value="UPF0251"/>
</dbReference>
<organism evidence="3 4">
    <name type="scientific">Clostridium vincentii</name>
    <dbReference type="NCBI Taxonomy" id="52704"/>
    <lineage>
        <taxon>Bacteria</taxon>
        <taxon>Bacillati</taxon>
        <taxon>Bacillota</taxon>
        <taxon>Clostridia</taxon>
        <taxon>Eubacteriales</taxon>
        <taxon>Clostridiaceae</taxon>
        <taxon>Clostridium</taxon>
    </lineage>
</organism>
<dbReference type="HAMAP" id="MF_00674">
    <property type="entry name" value="UPF0251"/>
    <property type="match status" value="1"/>
</dbReference>
<dbReference type="SUPFAM" id="SSF88659">
    <property type="entry name" value="Sigma3 and sigma4 domains of RNA polymerase sigma factors"/>
    <property type="match status" value="1"/>
</dbReference>
<dbReference type="PANTHER" id="PTHR37478:SF2">
    <property type="entry name" value="UPF0251 PROTEIN TK0562"/>
    <property type="match status" value="1"/>
</dbReference>
<dbReference type="InterPro" id="IPR013324">
    <property type="entry name" value="RNA_pol_sigma_r3/r4-like"/>
</dbReference>